<protein>
    <submittedName>
        <fullName evidence="2">Uncharacterized protein</fullName>
    </submittedName>
</protein>
<reference evidence="2 3" key="1">
    <citation type="submission" date="2022-09" db="EMBL/GenBank/DDBJ databases">
        <authorList>
            <person name="Han X.L."/>
            <person name="Wang Q."/>
            <person name="Lu T."/>
        </authorList>
    </citation>
    <scope>NUCLEOTIDE SEQUENCE [LARGE SCALE GENOMIC DNA]</scope>
    <source>
        <strain evidence="2 3">WQ 127069</strain>
    </source>
</reference>
<comment type="caution">
    <text evidence="2">The sequence shown here is derived from an EMBL/GenBank/DDBJ whole genome shotgun (WGS) entry which is preliminary data.</text>
</comment>
<keyword evidence="1" id="KW-1133">Transmembrane helix</keyword>
<evidence type="ECO:0000256" key="1">
    <source>
        <dbReference type="SAM" id="Phobius"/>
    </source>
</evidence>
<dbReference type="Proteomes" id="UP001652445">
    <property type="component" value="Unassembled WGS sequence"/>
</dbReference>
<accession>A0ABT2UPF8</accession>
<evidence type="ECO:0000313" key="3">
    <source>
        <dbReference type="Proteomes" id="UP001652445"/>
    </source>
</evidence>
<keyword evidence="1" id="KW-0812">Transmembrane</keyword>
<dbReference type="RefSeq" id="WP_262687360.1">
    <property type="nucleotide sequence ID" value="NZ_JAOQIO010000106.1"/>
</dbReference>
<dbReference type="EMBL" id="JAOQIO010000106">
    <property type="protein sequence ID" value="MCU6796529.1"/>
    <property type="molecule type" value="Genomic_DNA"/>
</dbReference>
<sequence length="96" mass="11409">MAPLRESERKEEIRVIYMEIWDKMQSFDESYAESYYKICLKNLGREEKEFFGPSLNMNSVDTDFFKSKGFWIAAFAGVLIIVLLVFFILWFSLLVE</sequence>
<gene>
    <name evidence="2" type="ORF">OB236_30830</name>
</gene>
<name>A0ABT2UPF8_9BACL</name>
<feature type="transmembrane region" description="Helical" evidence="1">
    <location>
        <begin position="70"/>
        <end position="93"/>
    </location>
</feature>
<proteinExistence type="predicted"/>
<organism evidence="2 3">
    <name type="scientific">Paenibacillus baimaensis</name>
    <dbReference type="NCBI Taxonomy" id="2982185"/>
    <lineage>
        <taxon>Bacteria</taxon>
        <taxon>Bacillati</taxon>
        <taxon>Bacillota</taxon>
        <taxon>Bacilli</taxon>
        <taxon>Bacillales</taxon>
        <taxon>Paenibacillaceae</taxon>
        <taxon>Paenibacillus</taxon>
    </lineage>
</organism>
<keyword evidence="1" id="KW-0472">Membrane</keyword>
<keyword evidence="3" id="KW-1185">Reference proteome</keyword>
<evidence type="ECO:0000313" key="2">
    <source>
        <dbReference type="EMBL" id="MCU6796529.1"/>
    </source>
</evidence>